<evidence type="ECO:0000313" key="4">
    <source>
        <dbReference type="Proteomes" id="UP000006303"/>
    </source>
</evidence>
<reference evidence="3 4" key="1">
    <citation type="journal article" date="2012" name="J. Bacteriol.">
        <title>Complete Genome Sequence of Actinobacillus suis H91-0380, a Virulent Serotype O2 Strain.</title>
        <authorList>
            <person name="Macinnes J.I."/>
            <person name="Mackinnon J."/>
            <person name="Bujold A.R."/>
            <person name="Ziebell K."/>
            <person name="Kropinski A.M."/>
            <person name="Nash J.H."/>
        </authorList>
    </citation>
    <scope>NUCLEOTIDE SEQUENCE [LARGE SCALE GENOMIC DNA]</scope>
    <source>
        <strain evidence="3 4">H91-0380</strain>
    </source>
</reference>
<evidence type="ECO:0000256" key="1">
    <source>
        <dbReference type="ARBA" id="ARBA00022676"/>
    </source>
</evidence>
<keyword evidence="1" id="KW-0328">Glycosyltransferase</keyword>
<dbReference type="GO" id="GO:0005829">
    <property type="term" value="C:cytosol"/>
    <property type="evidence" value="ECO:0007669"/>
    <property type="project" value="TreeGrafter"/>
</dbReference>
<evidence type="ECO:0000256" key="2">
    <source>
        <dbReference type="ARBA" id="ARBA00022679"/>
    </source>
</evidence>
<dbReference type="AlphaFoldDB" id="K0G5D1"/>
<dbReference type="PANTHER" id="PTHR30160">
    <property type="entry name" value="TETRAACYLDISACCHARIDE 4'-KINASE-RELATED"/>
    <property type="match status" value="1"/>
</dbReference>
<dbReference type="GO" id="GO:0009244">
    <property type="term" value="P:lipopolysaccharide core region biosynthetic process"/>
    <property type="evidence" value="ECO:0007669"/>
    <property type="project" value="TreeGrafter"/>
</dbReference>
<dbReference type="Gene3D" id="3.40.50.2000">
    <property type="entry name" value="Glycogen Phosphorylase B"/>
    <property type="match status" value="2"/>
</dbReference>
<keyword evidence="2 3" id="KW-0808">Transferase</keyword>
<dbReference type="InterPro" id="IPR002201">
    <property type="entry name" value="Glyco_trans_9"/>
</dbReference>
<dbReference type="Proteomes" id="UP000006303">
    <property type="component" value="Chromosome"/>
</dbReference>
<dbReference type="PANTHER" id="PTHR30160:SF21">
    <property type="entry name" value="LIPOPOLYSACCHARIDE CORE HEPTOSYLTRANSFERASE OPSX"/>
    <property type="match status" value="1"/>
</dbReference>
<dbReference type="InterPro" id="IPR051199">
    <property type="entry name" value="LPS_LOS_Heptosyltrfase"/>
</dbReference>
<dbReference type="PATRIC" id="fig|696748.4.peg.1228"/>
<dbReference type="GO" id="GO:0008713">
    <property type="term" value="F:ADP-heptose-lipopolysaccharide heptosyltransferase activity"/>
    <property type="evidence" value="ECO:0007669"/>
    <property type="project" value="TreeGrafter"/>
</dbReference>
<dbReference type="eggNOG" id="COG0859">
    <property type="taxonomic scope" value="Bacteria"/>
</dbReference>
<evidence type="ECO:0000313" key="3">
    <source>
        <dbReference type="EMBL" id="AFU19348.1"/>
    </source>
</evidence>
<protein>
    <submittedName>
        <fullName evidence="3">ADP-heptose:LPS heptosyltransferase</fullName>
    </submittedName>
</protein>
<organism evidence="3 4">
    <name type="scientific">Actinobacillus suis H91-0380</name>
    <dbReference type="NCBI Taxonomy" id="696748"/>
    <lineage>
        <taxon>Bacteria</taxon>
        <taxon>Pseudomonadati</taxon>
        <taxon>Pseudomonadota</taxon>
        <taxon>Gammaproteobacteria</taxon>
        <taxon>Pasteurellales</taxon>
        <taxon>Pasteurellaceae</taxon>
        <taxon>Actinobacillus</taxon>
    </lineage>
</organism>
<sequence length="358" mass="40170">MYLNFNTQIPMKKQPLNICILRLSAIGDVCHTLAVVQAIQRQYPDAKISWIIGKTEAMLMQGLENVELVPYDKKTGWKGIFTLWKALANKRFDFLLNMQTAFRASMISLGIKATKKIGFNRDRAREMQWLFTNAKVEMTTSPHVLDGQMMFAKAIGVTDLAPRWSLPLDQSDLDYSATFIDKTKKNVLISPCSSKKEKDWRAESNAEIAQWLTAQNINVIIAGSPSAYEMETANKIQQLAPNCINITGKTSLKQLAALIKQVDLVISPDTGAAHIATTQATPVIGLYAIHNPRRTAPYNAQHNVVSAYDQAVLDYYGKPWNELPWATKARSKSGEKLMERIRVDDVKKKIVETLAVKL</sequence>
<dbReference type="KEGG" id="asi:ASU2_06050"/>
<dbReference type="HOGENOM" id="CLU_038371_2_0_6"/>
<dbReference type="CDD" id="cd03789">
    <property type="entry name" value="GT9_LPS_heptosyltransferase"/>
    <property type="match status" value="1"/>
</dbReference>
<gene>
    <name evidence="3" type="ORF">ASU2_06050</name>
</gene>
<proteinExistence type="predicted"/>
<name>K0G5D1_ACTSU</name>
<accession>K0G5D1</accession>
<dbReference type="EMBL" id="CP003875">
    <property type="protein sequence ID" value="AFU19348.1"/>
    <property type="molecule type" value="Genomic_DNA"/>
</dbReference>
<dbReference type="SUPFAM" id="SSF53756">
    <property type="entry name" value="UDP-Glycosyltransferase/glycogen phosphorylase"/>
    <property type="match status" value="1"/>
</dbReference>
<dbReference type="Pfam" id="PF01075">
    <property type="entry name" value="Glyco_transf_9"/>
    <property type="match status" value="1"/>
</dbReference>